<name>A0AAU8KG27_9ACTN</name>
<dbReference type="AlphaFoldDB" id="A0AAU8KG27"/>
<sequence>MRAAVVRRLRARLGRRGPFLAFMGIGKVCWGLGLIVQPPNPAGLELLTGLAPLHCWAWVWVLAGAVTFVSAWVRFGQDRFGFLAASVPPALWAFVYGWAAVAGTYPRGVFIFLWYITSHCGVIWCASRVPPGGRRARPARRVVEGSPG</sequence>
<dbReference type="RefSeq" id="WP_354596857.1">
    <property type="nucleotide sequence ID" value="NZ_CP136798.1"/>
</dbReference>
<feature type="transmembrane region" description="Helical" evidence="1">
    <location>
        <begin position="17"/>
        <end position="36"/>
    </location>
</feature>
<dbReference type="EMBL" id="CP136798">
    <property type="protein sequence ID" value="XCN13954.1"/>
    <property type="molecule type" value="Genomic_DNA"/>
</dbReference>
<feature type="transmembrane region" description="Helical" evidence="1">
    <location>
        <begin position="105"/>
        <end position="127"/>
    </location>
</feature>
<organism evidence="2">
    <name type="scientific">Streptomyces sp. JL1001</name>
    <dbReference type="NCBI Taxonomy" id="3078227"/>
    <lineage>
        <taxon>Bacteria</taxon>
        <taxon>Bacillati</taxon>
        <taxon>Actinomycetota</taxon>
        <taxon>Actinomycetes</taxon>
        <taxon>Kitasatosporales</taxon>
        <taxon>Streptomycetaceae</taxon>
        <taxon>Streptomyces</taxon>
    </lineage>
</organism>
<accession>A0AAU8KG27</accession>
<keyword evidence="1" id="KW-0472">Membrane</keyword>
<keyword evidence="1" id="KW-0812">Transmembrane</keyword>
<reference evidence="2" key="1">
    <citation type="submission" date="2023-10" db="EMBL/GenBank/DDBJ databases">
        <title>Complete genome sequence of Streptomyces sp. JL1001.</title>
        <authorList>
            <person name="Jiang L."/>
        </authorList>
    </citation>
    <scope>NUCLEOTIDE SEQUENCE</scope>
    <source>
        <strain evidence="2">JL1001</strain>
    </source>
</reference>
<feature type="transmembrane region" description="Helical" evidence="1">
    <location>
        <begin position="56"/>
        <end position="73"/>
    </location>
</feature>
<keyword evidence="1" id="KW-1133">Transmembrane helix</keyword>
<evidence type="ECO:0008006" key="3">
    <source>
        <dbReference type="Google" id="ProtNLM"/>
    </source>
</evidence>
<gene>
    <name evidence="2" type="ORF">R1Y80_09920</name>
</gene>
<evidence type="ECO:0000256" key="1">
    <source>
        <dbReference type="SAM" id="Phobius"/>
    </source>
</evidence>
<feature type="transmembrane region" description="Helical" evidence="1">
    <location>
        <begin position="80"/>
        <end position="99"/>
    </location>
</feature>
<proteinExistence type="predicted"/>
<protein>
    <recommendedName>
        <fullName evidence="3">Integral membrane protein</fullName>
    </recommendedName>
</protein>
<evidence type="ECO:0000313" key="2">
    <source>
        <dbReference type="EMBL" id="XCN13954.1"/>
    </source>
</evidence>